<dbReference type="GeneID" id="70192707"/>
<evidence type="ECO:0000313" key="1">
    <source>
        <dbReference type="EMBL" id="KAH7037393.1"/>
    </source>
</evidence>
<proteinExistence type="predicted"/>
<gene>
    <name evidence="1" type="ORF">B0I36DRAFT_65405</name>
</gene>
<comment type="caution">
    <text evidence="1">The sequence shown here is derived from an EMBL/GenBank/DDBJ whole genome shotgun (WGS) entry which is preliminary data.</text>
</comment>
<reference evidence="1" key="1">
    <citation type="journal article" date="2021" name="Nat. Commun.">
        <title>Genetic determinants of endophytism in the Arabidopsis root mycobiome.</title>
        <authorList>
            <person name="Mesny F."/>
            <person name="Miyauchi S."/>
            <person name="Thiergart T."/>
            <person name="Pickel B."/>
            <person name="Atanasova L."/>
            <person name="Karlsson M."/>
            <person name="Huettel B."/>
            <person name="Barry K.W."/>
            <person name="Haridas S."/>
            <person name="Chen C."/>
            <person name="Bauer D."/>
            <person name="Andreopoulos W."/>
            <person name="Pangilinan J."/>
            <person name="LaButti K."/>
            <person name="Riley R."/>
            <person name="Lipzen A."/>
            <person name="Clum A."/>
            <person name="Drula E."/>
            <person name="Henrissat B."/>
            <person name="Kohler A."/>
            <person name="Grigoriev I.V."/>
            <person name="Martin F.M."/>
            <person name="Hacquard S."/>
        </authorList>
    </citation>
    <scope>NUCLEOTIDE SEQUENCE</scope>
    <source>
        <strain evidence="1">MPI-CAGE-CH-0230</strain>
    </source>
</reference>
<name>A0A9P9BXU4_9PEZI</name>
<organism evidence="1 2">
    <name type="scientific">Microdochium trichocladiopsis</name>
    <dbReference type="NCBI Taxonomy" id="1682393"/>
    <lineage>
        <taxon>Eukaryota</taxon>
        <taxon>Fungi</taxon>
        <taxon>Dikarya</taxon>
        <taxon>Ascomycota</taxon>
        <taxon>Pezizomycotina</taxon>
        <taxon>Sordariomycetes</taxon>
        <taxon>Xylariomycetidae</taxon>
        <taxon>Xylariales</taxon>
        <taxon>Microdochiaceae</taxon>
        <taxon>Microdochium</taxon>
    </lineage>
</organism>
<keyword evidence="2" id="KW-1185">Reference proteome</keyword>
<evidence type="ECO:0000313" key="2">
    <source>
        <dbReference type="Proteomes" id="UP000756346"/>
    </source>
</evidence>
<dbReference type="OrthoDB" id="6133115at2759"/>
<accession>A0A9P9BXU4</accession>
<dbReference type="Proteomes" id="UP000756346">
    <property type="component" value="Unassembled WGS sequence"/>
</dbReference>
<dbReference type="RefSeq" id="XP_046016514.1">
    <property type="nucleotide sequence ID" value="XM_046163161.1"/>
</dbReference>
<dbReference type="EMBL" id="JAGTJQ010000002">
    <property type="protein sequence ID" value="KAH7037393.1"/>
    <property type="molecule type" value="Genomic_DNA"/>
</dbReference>
<sequence>MAAWTELNITTYKYRGARFHLMNRNDFLCPIQQHQHEAFHTPPAFRTVTLQVLPSLFKSAHQDGCSVLCVSNGEASGNQPPKAPGKRCPTCTDLVWVLPGRCCPHCGTYVG</sequence>
<protein>
    <submittedName>
        <fullName evidence="1">Uncharacterized protein</fullName>
    </submittedName>
</protein>
<dbReference type="AlphaFoldDB" id="A0A9P9BXU4"/>